<evidence type="ECO:0000313" key="3">
    <source>
        <dbReference type="EMBL" id="NHM00487.1"/>
    </source>
</evidence>
<dbReference type="SUPFAM" id="SSF48726">
    <property type="entry name" value="Immunoglobulin"/>
    <property type="match status" value="1"/>
</dbReference>
<dbReference type="Pfam" id="PF18962">
    <property type="entry name" value="Por_Secre_tail"/>
    <property type="match status" value="1"/>
</dbReference>
<accession>A0ABX0HZU5</accession>
<dbReference type="Gene3D" id="2.60.40.10">
    <property type="entry name" value="Immunoglobulins"/>
    <property type="match status" value="1"/>
</dbReference>
<dbReference type="NCBIfam" id="TIGR04183">
    <property type="entry name" value="Por_Secre_tail"/>
    <property type="match status" value="1"/>
</dbReference>
<dbReference type="PROSITE" id="PS50835">
    <property type="entry name" value="IG_LIKE"/>
    <property type="match status" value="1"/>
</dbReference>
<dbReference type="InterPro" id="IPR007110">
    <property type="entry name" value="Ig-like_dom"/>
</dbReference>
<feature type="domain" description="Ig-like" evidence="2">
    <location>
        <begin position="1372"/>
        <end position="1451"/>
    </location>
</feature>
<evidence type="ECO:0000256" key="1">
    <source>
        <dbReference type="ARBA" id="ARBA00022729"/>
    </source>
</evidence>
<keyword evidence="1" id="KW-0732">Signal</keyword>
<sequence>MKKSYSFFEKTIKSFVLFIGLFLFVNSAFSQTTLISPTGDGGFENGTSFTANGWTSVNPATDTWQIGSVPVVSSGANCAYVSANLGTAWTYSQLSVFNHIYKDVTIPVGESKITLNFRWKVGGEGTTTSDWDNLKLFWAPTTVTPVATSAVTGATQLIGPGAVSGMYKLSSAAWNNETIIFSAAPGTYRLIFQWKSDVSTIANPPAAVDDISLVSSTPGNFISIATGNWGAASTWDANAVPTLGDNVTIAAGHTVTIDASGQGATNLTINNTGVLGYGVTPTSFSVLGNLTVDNGGLFNLFNGTTGKTLNVARDIVNNGRINTFVGTANQLVLNGSQVQNVSGTGVFGGTVLNTTNTNEVDVIRQLICANTNTSTPNINWNFNNIRIMGVLNTTGARIALGSNKIYYGNYAAGTTHTGPVGTGFIGGSFSRWWTATATGTTITAGTDPTNTTSRYPFLSPTGAQRALYITRSTGGTNTVGYLTVAYNNATTVTTGLSLVDGAYTVTDRADANWAITAENGYSTTTATHTVAIVANGLLNAANASTRVLKAGTFVGTHQNGTSTPGGQRTAITTADLTSGAFFLGLNTADVSNVSIASGDWNAPTTWSKGVPPTCTDGATISAGHTVTVNSIGNTAANTVISAGATLVVASGDLTIGCTNNNTSLTNNGTLTVSGGTLTVNGNINNALTTSIFNQSGGAIIIDGNSGTVATSVATSVAIFNSESTNINLTGGTLTFVDPHASTTSGSNFVIRLNNSTASSISLSASSNHTTIFGDGISTTQAGVPADGFRINNWVATAFLSLGSIEVNGNATTGRSVTSVFQLGVNGNVTIKNNSILSLTSALVIGGNLNVEVGGTFINTLGVSASLIGSNTGSTLNFVPTPLAQTFTNNGTCSNSATLPTANLNSLTINNSDSAGLTLASPFRVATNLTFISGIVNTSNTNLLSHGTITAAGTLTMPATIPVNTFVNGPLQRTIANANTNTTFALFPVGKGSTYAPASFAPATTSVVEMKVETFGANAGTADATLLNLSTTRRWEAPIISGTVTNLNVRLADSGIVSASVPAVGASAAGIYTGSFGPATFTAAANGTPNLIQSNSALALADYTGFLSYADSNSCNGAPTPGNTTTTSSLVCPSVNFTLGLQTTTTGTGVTYQWQSSPDGIAPYTNITSATSATLTTSQTASTFYQCIVTCTSSGVSTISTPIQVNMNSIYACYCASTYSNGTGATAGDAITNVTLGTLNNSSNAAATPTPSPYYTFYNAVTIPDLTQGSGQTISISFGSDGSQFSGVWIDYNQDGDLSDAGEFVANNTTSAGANGTSNLNFTVPVGAALGNTLMRIRGGNDTVLTNTPCGASSSVWGETEDYIVNITACVAPAITTQPVATVSVCENTAVNLSVVATGTGLTYQWKKDTVDIPSATSATYSIPSALVADSGSYTVLVTGACGSILSSASVVTVTANTSLPAEVVSACDSYTWAANGTTYTTSGTYTNVVNCETRTLNLTITPSSTLPTEVISACDSYTWAANGTTYTTSGMYTSTVNCVTRNLDLTITPSSSLPTEVVSVCDSYTWAANGTTYTTSGIYTNVVNCVTRTLDLTITPSSSLPAEVVSACDSYTWAANGTTYTTSGTYTNVVNCVTRTLNLTINASTTTTTNVTVCDTYTWAENGVTYTTSGTYTNVTTNGAGCPNTATLNLVVTNASIDFANLQFPASATICEGGTMTAYGQVYEAGLTEAAGQAAGIEVQFGYNTTNTNPNTWSTWTPATFNVQVGNNDEYMFTTSNALTGGTYYYTFRYRLTGCSTWQYGGNNNGFWNGTTQNSGVLTINSAATPTGASTQTLNGGVASDVTIEDIVVSGTGIIWYPTLADANAGTNAILAGTVLTDNTTYYAVSVNGTCRSTALAVTVTVVLGNASFDLSQLNYYPNPVKDIFNVKYNKEITSVDVYDLTGRKVIEMKPNTLEVQLNMTNLSSAMYIVKLKSVDGITELKVYKN</sequence>
<dbReference type="InterPro" id="IPR045474">
    <property type="entry name" value="GEVED"/>
</dbReference>
<dbReference type="Proteomes" id="UP000800984">
    <property type="component" value="Unassembled WGS sequence"/>
</dbReference>
<evidence type="ECO:0000259" key="2">
    <source>
        <dbReference type="PROSITE" id="PS50835"/>
    </source>
</evidence>
<dbReference type="RefSeq" id="WP_166075522.1">
    <property type="nucleotide sequence ID" value="NZ_JAAJBT010000001.1"/>
</dbReference>
<gene>
    <name evidence="3" type="ORF">G4D72_00010</name>
</gene>
<reference evidence="3 4" key="1">
    <citation type="submission" date="2020-02" db="EMBL/GenBank/DDBJ databases">
        <authorList>
            <person name="Chen W.-M."/>
        </authorList>
    </citation>
    <scope>NUCLEOTIDE SEQUENCE [LARGE SCALE GENOMIC DNA]</scope>
    <source>
        <strain evidence="3 4">KDG-16</strain>
    </source>
</reference>
<dbReference type="Pfam" id="PF20009">
    <property type="entry name" value="GEVED"/>
    <property type="match status" value="1"/>
</dbReference>
<organism evidence="3 4">
    <name type="scientific">Flavobacterium difficile</name>
    <dbReference type="NCBI Taxonomy" id="2709659"/>
    <lineage>
        <taxon>Bacteria</taxon>
        <taxon>Pseudomonadati</taxon>
        <taxon>Bacteroidota</taxon>
        <taxon>Flavobacteriia</taxon>
        <taxon>Flavobacteriales</taxon>
        <taxon>Flavobacteriaceae</taxon>
        <taxon>Flavobacterium</taxon>
    </lineage>
</organism>
<dbReference type="InterPro" id="IPR013783">
    <property type="entry name" value="Ig-like_fold"/>
</dbReference>
<dbReference type="InterPro" id="IPR026444">
    <property type="entry name" value="Secre_tail"/>
</dbReference>
<proteinExistence type="predicted"/>
<name>A0ABX0HZU5_9FLAO</name>
<keyword evidence="4" id="KW-1185">Reference proteome</keyword>
<evidence type="ECO:0000313" key="4">
    <source>
        <dbReference type="Proteomes" id="UP000800984"/>
    </source>
</evidence>
<comment type="caution">
    <text evidence="3">The sequence shown here is derived from an EMBL/GenBank/DDBJ whole genome shotgun (WGS) entry which is preliminary data.</text>
</comment>
<dbReference type="EMBL" id="JAAJBT010000001">
    <property type="protein sequence ID" value="NHM00487.1"/>
    <property type="molecule type" value="Genomic_DNA"/>
</dbReference>
<protein>
    <submittedName>
        <fullName evidence="3">T9SS type A sorting domain-containing protein</fullName>
    </submittedName>
</protein>
<dbReference type="InterPro" id="IPR036179">
    <property type="entry name" value="Ig-like_dom_sf"/>
</dbReference>